<keyword evidence="3" id="KW-0808">Transferase</keyword>
<dbReference type="InterPro" id="IPR025286">
    <property type="entry name" value="MOFRL_assoc_dom"/>
</dbReference>
<dbReference type="GO" id="GO:0008887">
    <property type="term" value="F:glycerate kinase activity"/>
    <property type="evidence" value="ECO:0007669"/>
    <property type="project" value="InterPro"/>
</dbReference>
<dbReference type="EMBL" id="PHNJ01000003">
    <property type="protein sequence ID" value="TYL39244.1"/>
    <property type="molecule type" value="Genomic_DNA"/>
</dbReference>
<keyword evidence="4" id="KW-1185">Reference proteome</keyword>
<evidence type="ECO:0000259" key="2">
    <source>
        <dbReference type="Pfam" id="PF13660"/>
    </source>
</evidence>
<dbReference type="PANTHER" id="PTHR12227:SF0">
    <property type="entry name" value="GLYCERATE KINASE"/>
    <property type="match status" value="1"/>
</dbReference>
<dbReference type="Proteomes" id="UP000766904">
    <property type="component" value="Unassembled WGS sequence"/>
</dbReference>
<dbReference type="SUPFAM" id="SSF82544">
    <property type="entry name" value="GckA/TtuD-like"/>
    <property type="match status" value="1"/>
</dbReference>
<dbReference type="GO" id="GO:0005737">
    <property type="term" value="C:cytoplasm"/>
    <property type="evidence" value="ECO:0007669"/>
    <property type="project" value="TreeGrafter"/>
</dbReference>
<dbReference type="RefSeq" id="WP_148857388.1">
    <property type="nucleotide sequence ID" value="NZ_PHNJ01000003.1"/>
</dbReference>
<feature type="domain" description="MOFRL-associated" evidence="2">
    <location>
        <begin position="17"/>
        <end position="254"/>
    </location>
</feature>
<comment type="caution">
    <text evidence="3">The sequence shown here is derived from an EMBL/GenBank/DDBJ whole genome shotgun (WGS) entry which is preliminary data.</text>
</comment>
<dbReference type="InterPro" id="IPR039760">
    <property type="entry name" value="MOFRL_protein"/>
</dbReference>
<dbReference type="PANTHER" id="PTHR12227">
    <property type="entry name" value="GLYCERATE KINASE"/>
    <property type="match status" value="1"/>
</dbReference>
<dbReference type="InterPro" id="IPR037035">
    <property type="entry name" value="GK-like_C_sf"/>
</dbReference>
<feature type="domain" description="MOFRL" evidence="1">
    <location>
        <begin position="338"/>
        <end position="448"/>
    </location>
</feature>
<dbReference type="AlphaFoldDB" id="A0A8J8Q5D3"/>
<organism evidence="3 4">
    <name type="scientific">Natronococcus pandeyae</name>
    <dbReference type="NCBI Taxonomy" id="2055836"/>
    <lineage>
        <taxon>Archaea</taxon>
        <taxon>Methanobacteriati</taxon>
        <taxon>Methanobacteriota</taxon>
        <taxon>Stenosarchaea group</taxon>
        <taxon>Halobacteria</taxon>
        <taxon>Halobacteriales</taxon>
        <taxon>Natrialbaceae</taxon>
        <taxon>Natronococcus</taxon>
    </lineage>
</organism>
<dbReference type="Pfam" id="PF05161">
    <property type="entry name" value="MOFRL"/>
    <property type="match status" value="1"/>
</dbReference>
<protein>
    <submittedName>
        <fullName evidence="3">Glycerate kinase</fullName>
    </submittedName>
</protein>
<dbReference type="Pfam" id="PF13660">
    <property type="entry name" value="DUF4147"/>
    <property type="match status" value="1"/>
</dbReference>
<keyword evidence="3" id="KW-0418">Kinase</keyword>
<dbReference type="OrthoDB" id="10741at2157"/>
<dbReference type="Gene3D" id="3.40.50.10180">
    <property type="entry name" value="Glycerate kinase, MOFRL-like N-terminal domain"/>
    <property type="match status" value="1"/>
</dbReference>
<evidence type="ECO:0000259" key="1">
    <source>
        <dbReference type="Pfam" id="PF05161"/>
    </source>
</evidence>
<dbReference type="InterPro" id="IPR038614">
    <property type="entry name" value="GK_N_sf"/>
</dbReference>
<evidence type="ECO:0000313" key="3">
    <source>
        <dbReference type="EMBL" id="TYL39244.1"/>
    </source>
</evidence>
<proteinExistence type="predicted"/>
<sequence length="461" mass="47258">MFHSRERHAKTSAHETALACLEAGITAALPETVVDSTMALEGETLRVQDSEYDLERFDEILVLGGGKATGGVAAALVDLLESRIDGGVVVTTAPDQEAIGPVTVREGDHPSPSQRNVEATQELLEQADAAGERTLVLAAITGGASALLCAPANGLSLSALRQTTDALLESGASIHEINAVRKHCSAIKGGRLARRAAPATVLTLAVSDVVGDDPSVIGSGPTVADPSTFDDAVAVLERYGIRDEVPAEVREHLEGGTSGEVEETPDESELAVANADWHALANGRTAIEAAREVARERGYESLVLSSRLTGEAREVGRVHAAIGAEIEADGDPIEPPAVVLSGGEVTVTVDGTDDSQGDGGIGGPNQELALAAGLEFAASETGAVLASVDTDGIDGPTDAAGAMVDGETIGVGDEAMARRALAENDVYGLLEKQGALLETGYTGTNVNDLRVLVVASETSRA</sequence>
<reference evidence="3" key="1">
    <citation type="submission" date="2017-11" db="EMBL/GenBank/DDBJ databases">
        <authorList>
            <person name="Kajale S.C."/>
            <person name="Sharma A."/>
        </authorList>
    </citation>
    <scope>NUCLEOTIDE SEQUENCE</scope>
    <source>
        <strain evidence="3">LS1_42</strain>
    </source>
</reference>
<dbReference type="InterPro" id="IPR007835">
    <property type="entry name" value="MOFRL"/>
</dbReference>
<dbReference type="Gene3D" id="3.40.1480.10">
    <property type="entry name" value="MOFRL domain"/>
    <property type="match status" value="1"/>
</dbReference>
<name>A0A8J8Q5D3_9EURY</name>
<evidence type="ECO:0000313" key="4">
    <source>
        <dbReference type="Proteomes" id="UP000766904"/>
    </source>
</evidence>
<accession>A0A8J8Q5D3</accession>
<gene>
    <name evidence="3" type="ORF">CV102_08140</name>
</gene>